<feature type="domain" description="PiggyBac transposable element-derived protein" evidence="1">
    <location>
        <begin position="3"/>
        <end position="54"/>
    </location>
</feature>
<accession>A0AAW1HUX7</accession>
<name>A0AAW1HUX7_POPJA</name>
<protein>
    <submittedName>
        <fullName evidence="2">Transposase IS4</fullName>
    </submittedName>
</protein>
<keyword evidence="3" id="KW-1185">Reference proteome</keyword>
<dbReference type="InterPro" id="IPR029526">
    <property type="entry name" value="PGBD"/>
</dbReference>
<dbReference type="PANTHER" id="PTHR46599:SF6">
    <property type="entry name" value="DUAL SPECIFICITY PHOSPHATASE 26"/>
    <property type="match status" value="1"/>
</dbReference>
<reference evidence="2 3" key="1">
    <citation type="journal article" date="2024" name="BMC Genomics">
        <title>De novo assembly and annotation of Popillia japonica's genome with initial clues to its potential as an invasive pest.</title>
        <authorList>
            <person name="Cucini C."/>
            <person name="Boschi S."/>
            <person name="Funari R."/>
            <person name="Cardaioli E."/>
            <person name="Iannotti N."/>
            <person name="Marturano G."/>
            <person name="Paoli F."/>
            <person name="Bruttini M."/>
            <person name="Carapelli A."/>
            <person name="Frati F."/>
            <person name="Nardi F."/>
        </authorList>
    </citation>
    <scope>NUCLEOTIDE SEQUENCE [LARGE SCALE GENOMIC DNA]</scope>
    <source>
        <strain evidence="2">DMR45628</strain>
    </source>
</reference>
<evidence type="ECO:0000259" key="1">
    <source>
        <dbReference type="Pfam" id="PF13843"/>
    </source>
</evidence>
<dbReference type="PANTHER" id="PTHR46599">
    <property type="entry name" value="PIGGYBAC TRANSPOSABLE ELEMENT-DERIVED PROTEIN 4"/>
    <property type="match status" value="1"/>
</dbReference>
<evidence type="ECO:0000313" key="3">
    <source>
        <dbReference type="Proteomes" id="UP001458880"/>
    </source>
</evidence>
<dbReference type="EMBL" id="JASPKY010000926">
    <property type="protein sequence ID" value="KAK9680162.1"/>
    <property type="molecule type" value="Genomic_DNA"/>
</dbReference>
<organism evidence="2 3">
    <name type="scientific">Popillia japonica</name>
    <name type="common">Japanese beetle</name>
    <dbReference type="NCBI Taxonomy" id="7064"/>
    <lineage>
        <taxon>Eukaryota</taxon>
        <taxon>Metazoa</taxon>
        <taxon>Ecdysozoa</taxon>
        <taxon>Arthropoda</taxon>
        <taxon>Hexapoda</taxon>
        <taxon>Insecta</taxon>
        <taxon>Pterygota</taxon>
        <taxon>Neoptera</taxon>
        <taxon>Endopterygota</taxon>
        <taxon>Coleoptera</taxon>
        <taxon>Polyphaga</taxon>
        <taxon>Scarabaeiformia</taxon>
        <taxon>Scarabaeidae</taxon>
        <taxon>Rutelinae</taxon>
        <taxon>Popillia</taxon>
    </lineage>
</organism>
<dbReference type="Proteomes" id="UP001458880">
    <property type="component" value="Unassembled WGS sequence"/>
</dbReference>
<gene>
    <name evidence="2" type="ORF">QE152_g39310</name>
</gene>
<evidence type="ECO:0000313" key="2">
    <source>
        <dbReference type="EMBL" id="KAK9680162.1"/>
    </source>
</evidence>
<dbReference type="AlphaFoldDB" id="A0AAW1HUX7"/>
<comment type="caution">
    <text evidence="2">The sequence shown here is derived from an EMBL/GenBank/DDBJ whole genome shotgun (WGS) entry which is preliminary data.</text>
</comment>
<proteinExistence type="predicted"/>
<dbReference type="Pfam" id="PF13843">
    <property type="entry name" value="DDE_Tnp_1_7"/>
    <property type="match status" value="1"/>
</dbReference>
<sequence length="84" mass="9948">MTRFPETVKFYNEIKFGVEVLDQMARQYSPKSASRRWPPHVFFNILDMAAINAWILYKEVTGTKISRHDLLFELAEELMESYTT</sequence>